<proteinExistence type="predicted"/>
<keyword evidence="1" id="KW-0732">Signal</keyword>
<organism evidence="2 3">
    <name type="scientific">Batillaria attramentaria</name>
    <dbReference type="NCBI Taxonomy" id="370345"/>
    <lineage>
        <taxon>Eukaryota</taxon>
        <taxon>Metazoa</taxon>
        <taxon>Spiralia</taxon>
        <taxon>Lophotrochozoa</taxon>
        <taxon>Mollusca</taxon>
        <taxon>Gastropoda</taxon>
        <taxon>Caenogastropoda</taxon>
        <taxon>Sorbeoconcha</taxon>
        <taxon>Cerithioidea</taxon>
        <taxon>Batillariidae</taxon>
        <taxon>Batillaria</taxon>
    </lineage>
</organism>
<dbReference type="EMBL" id="JACVVK020000566">
    <property type="protein sequence ID" value="KAK7465886.1"/>
    <property type="molecule type" value="Genomic_DNA"/>
</dbReference>
<name>A0ABD0J8U2_9CAEN</name>
<evidence type="ECO:0008006" key="4">
    <source>
        <dbReference type="Google" id="ProtNLM"/>
    </source>
</evidence>
<keyword evidence="3" id="KW-1185">Reference proteome</keyword>
<sequence length="79" mass="8912">MTSIPVLCASLVWLFATMLMTSPDRVECQTQTFHNVQQLRHMVRLFRGVRNLIGNRLQSTVIRFSGMTGNVDDAVGDTE</sequence>
<evidence type="ECO:0000313" key="2">
    <source>
        <dbReference type="EMBL" id="KAK7465886.1"/>
    </source>
</evidence>
<evidence type="ECO:0000313" key="3">
    <source>
        <dbReference type="Proteomes" id="UP001519460"/>
    </source>
</evidence>
<feature type="chain" id="PRO_5044740958" description="Secreted protein" evidence="1">
    <location>
        <begin position="29"/>
        <end position="79"/>
    </location>
</feature>
<reference evidence="2 3" key="1">
    <citation type="journal article" date="2023" name="Sci. Data">
        <title>Genome assembly of the Korean intertidal mud-creeper Batillaria attramentaria.</title>
        <authorList>
            <person name="Patra A.K."/>
            <person name="Ho P.T."/>
            <person name="Jun S."/>
            <person name="Lee S.J."/>
            <person name="Kim Y."/>
            <person name="Won Y.J."/>
        </authorList>
    </citation>
    <scope>NUCLEOTIDE SEQUENCE [LARGE SCALE GENOMIC DNA]</scope>
    <source>
        <strain evidence="2">Wonlab-2016</strain>
    </source>
</reference>
<protein>
    <recommendedName>
        <fullName evidence="4">Secreted protein</fullName>
    </recommendedName>
</protein>
<gene>
    <name evidence="2" type="ORF">BaRGS_00037538</name>
</gene>
<evidence type="ECO:0000256" key="1">
    <source>
        <dbReference type="SAM" id="SignalP"/>
    </source>
</evidence>
<accession>A0ABD0J8U2</accession>
<feature type="signal peptide" evidence="1">
    <location>
        <begin position="1"/>
        <end position="28"/>
    </location>
</feature>
<dbReference type="Proteomes" id="UP001519460">
    <property type="component" value="Unassembled WGS sequence"/>
</dbReference>
<dbReference type="AlphaFoldDB" id="A0ABD0J8U2"/>
<comment type="caution">
    <text evidence="2">The sequence shown here is derived from an EMBL/GenBank/DDBJ whole genome shotgun (WGS) entry which is preliminary data.</text>
</comment>